<reference evidence="4 5" key="1">
    <citation type="submission" date="2024-05" db="EMBL/GenBank/DDBJ databases">
        <authorList>
            <person name="Wallberg A."/>
        </authorList>
    </citation>
    <scope>NUCLEOTIDE SEQUENCE [LARGE SCALE GENOMIC DNA]</scope>
</reference>
<gene>
    <name evidence="4" type="ORF">MNOR_LOCUS31195</name>
</gene>
<keyword evidence="5" id="KW-1185">Reference proteome</keyword>
<dbReference type="AlphaFoldDB" id="A0AAV2S4A8"/>
<proteinExistence type="predicted"/>
<evidence type="ECO:0000313" key="5">
    <source>
        <dbReference type="Proteomes" id="UP001497623"/>
    </source>
</evidence>
<dbReference type="GO" id="GO:0005789">
    <property type="term" value="C:endoplasmic reticulum membrane"/>
    <property type="evidence" value="ECO:0007669"/>
    <property type="project" value="TreeGrafter"/>
</dbReference>
<dbReference type="GO" id="GO:0006888">
    <property type="term" value="P:endoplasmic reticulum to Golgi vesicle-mediated transport"/>
    <property type="evidence" value="ECO:0007669"/>
    <property type="project" value="TreeGrafter"/>
</dbReference>
<keyword evidence="2" id="KW-0812">Transmembrane</keyword>
<dbReference type="PANTHER" id="PTHR20913:SF7">
    <property type="entry name" value="RE60063P"/>
    <property type="match status" value="1"/>
</dbReference>
<dbReference type="Proteomes" id="UP001497623">
    <property type="component" value="Unassembled WGS sequence"/>
</dbReference>
<dbReference type="InterPro" id="IPR045913">
    <property type="entry name" value="TBC20/Gyp8-like"/>
</dbReference>
<sequence>VKEKRKTKKPRMVTPESEAELQKIKEIQSALGSSPLDIEMLRQLAISNGGLVKDELRRKAWPCLMMLEHMECTPKPTAEVVKAHKDYNQVLLDVNRSLKRFPPGIDEEYRLILMDQLTTLIIRVLMKHPELHYYQGYHDVAITFLLVMGEEVGFALVENLSITHLYEFMKPTMEKTTYYLTYIYPILRRSHKELHDFLVKSGVGTIFCLPWLITWYAHTLSDYRNVVRLYDFFLASPYLMPMYIAAAIVIQRKDEVLAGECDMAMQHFILSQVPDSLPFESILVEASRLYDAHHPDTLKEEVDEFNRKKAQEDLEERKRAEERKRRFQAAKRGSNISKILASVSSYIPANPVYKQAFKVAAFAFSAYLATSLYTYYSNNHSFHFLTHQ</sequence>
<keyword evidence="2" id="KW-1133">Transmembrane helix</keyword>
<dbReference type="PANTHER" id="PTHR20913">
    <property type="entry name" value="TBC1 DOMAIN FAMILY MEMBER 20/GTPASE"/>
    <property type="match status" value="1"/>
</dbReference>
<evidence type="ECO:0000259" key="3">
    <source>
        <dbReference type="PROSITE" id="PS50086"/>
    </source>
</evidence>
<dbReference type="SUPFAM" id="SSF47923">
    <property type="entry name" value="Ypt/Rab-GAP domain of gyp1p"/>
    <property type="match status" value="2"/>
</dbReference>
<dbReference type="GO" id="GO:0005096">
    <property type="term" value="F:GTPase activator activity"/>
    <property type="evidence" value="ECO:0007669"/>
    <property type="project" value="UniProtKB-KW"/>
</dbReference>
<dbReference type="PROSITE" id="PS50086">
    <property type="entry name" value="TBC_RABGAP"/>
    <property type="match status" value="1"/>
</dbReference>
<organism evidence="4 5">
    <name type="scientific">Meganyctiphanes norvegica</name>
    <name type="common">Northern krill</name>
    <name type="synonym">Thysanopoda norvegica</name>
    <dbReference type="NCBI Taxonomy" id="48144"/>
    <lineage>
        <taxon>Eukaryota</taxon>
        <taxon>Metazoa</taxon>
        <taxon>Ecdysozoa</taxon>
        <taxon>Arthropoda</taxon>
        <taxon>Crustacea</taxon>
        <taxon>Multicrustacea</taxon>
        <taxon>Malacostraca</taxon>
        <taxon>Eumalacostraca</taxon>
        <taxon>Eucarida</taxon>
        <taxon>Euphausiacea</taxon>
        <taxon>Euphausiidae</taxon>
        <taxon>Meganyctiphanes</taxon>
    </lineage>
</organism>
<evidence type="ECO:0000256" key="2">
    <source>
        <dbReference type="SAM" id="Phobius"/>
    </source>
</evidence>
<feature type="transmembrane region" description="Helical" evidence="2">
    <location>
        <begin position="356"/>
        <end position="376"/>
    </location>
</feature>
<dbReference type="SMART" id="SM00164">
    <property type="entry name" value="TBC"/>
    <property type="match status" value="1"/>
</dbReference>
<name>A0AAV2S4A8_MEGNR</name>
<dbReference type="Gene3D" id="1.10.8.1310">
    <property type="match status" value="1"/>
</dbReference>
<protein>
    <recommendedName>
        <fullName evidence="3">Rab-GAP TBC domain-containing protein</fullName>
    </recommendedName>
</protein>
<comment type="caution">
    <text evidence="4">The sequence shown here is derived from an EMBL/GenBank/DDBJ whole genome shotgun (WGS) entry which is preliminary data.</text>
</comment>
<feature type="transmembrane region" description="Helical" evidence="2">
    <location>
        <begin position="229"/>
        <end position="250"/>
    </location>
</feature>
<accession>A0AAV2S4A8</accession>
<keyword evidence="2" id="KW-0472">Membrane</keyword>
<dbReference type="EMBL" id="CAXKWB010039728">
    <property type="protein sequence ID" value="CAL4153575.1"/>
    <property type="molecule type" value="Genomic_DNA"/>
</dbReference>
<evidence type="ECO:0000313" key="4">
    <source>
        <dbReference type="EMBL" id="CAL4153575.1"/>
    </source>
</evidence>
<dbReference type="InterPro" id="IPR035969">
    <property type="entry name" value="Rab-GAP_TBC_sf"/>
</dbReference>
<dbReference type="InterPro" id="IPR000195">
    <property type="entry name" value="Rab-GAP-TBC_dom"/>
</dbReference>
<feature type="non-terminal residue" evidence="4">
    <location>
        <position position="1"/>
    </location>
</feature>
<dbReference type="FunFam" id="1.10.8.1310:FF:000001">
    <property type="entry name" value="TBC1 domain family, member 20"/>
    <property type="match status" value="1"/>
</dbReference>
<feature type="domain" description="Rab-GAP TBC" evidence="3">
    <location>
        <begin position="51"/>
        <end position="237"/>
    </location>
</feature>
<dbReference type="Gene3D" id="1.10.472.80">
    <property type="entry name" value="Ypt/Rab-GAP domain of gyp1p, domain 3"/>
    <property type="match status" value="1"/>
</dbReference>
<evidence type="ECO:0000256" key="1">
    <source>
        <dbReference type="ARBA" id="ARBA00022468"/>
    </source>
</evidence>
<keyword evidence="1" id="KW-0343">GTPase activation</keyword>
<feature type="transmembrane region" description="Helical" evidence="2">
    <location>
        <begin position="197"/>
        <end position="217"/>
    </location>
</feature>
<dbReference type="Pfam" id="PF00566">
    <property type="entry name" value="RabGAP-TBC"/>
    <property type="match status" value="1"/>
</dbReference>